<dbReference type="PROSITE" id="PS51257">
    <property type="entry name" value="PROKAR_LIPOPROTEIN"/>
    <property type="match status" value="1"/>
</dbReference>
<reference evidence="1 2" key="1">
    <citation type="submission" date="2019-07" db="EMBL/GenBank/DDBJ databases">
        <authorList>
            <person name="Kim J."/>
        </authorList>
    </citation>
    <scope>NUCLEOTIDE SEQUENCE [LARGE SCALE GENOMIC DNA]</scope>
    <source>
        <strain evidence="2">dk17</strain>
    </source>
</reference>
<dbReference type="InterPro" id="IPR011990">
    <property type="entry name" value="TPR-like_helical_dom_sf"/>
</dbReference>
<protein>
    <submittedName>
        <fullName evidence="1">SusD/RagB family nutrient-binding outer membrane lipoprotein</fullName>
    </submittedName>
</protein>
<organism evidence="1 2">
    <name type="scientific">Mucilaginibacter pallidiroseus</name>
    <dbReference type="NCBI Taxonomy" id="2599295"/>
    <lineage>
        <taxon>Bacteria</taxon>
        <taxon>Pseudomonadati</taxon>
        <taxon>Bacteroidota</taxon>
        <taxon>Sphingobacteriia</taxon>
        <taxon>Sphingobacteriales</taxon>
        <taxon>Sphingobacteriaceae</taxon>
        <taxon>Mucilaginibacter</taxon>
    </lineage>
</organism>
<evidence type="ECO:0000313" key="1">
    <source>
        <dbReference type="EMBL" id="TWR31123.1"/>
    </source>
</evidence>
<dbReference type="RefSeq" id="WP_146380021.1">
    <property type="nucleotide sequence ID" value="NZ_VOEJ01000001.1"/>
</dbReference>
<comment type="caution">
    <text evidence="1">The sequence shown here is derived from an EMBL/GenBank/DDBJ whole genome shotgun (WGS) entry which is preliminary data.</text>
</comment>
<sequence length="534" mass="57969">MKKRYIYGFLIAGATFMAGCTKNFDEVNTQPNKATEAIFNPNYLLSQSQFTFSQTGYDQLLFQSMWTQSLASTYSYYSNGDKYVLGGSGTGYYNRTWNRGYSALTLVDEMKNLIKDKAQYANLDACGTILRVLYMQRITDLYGAAPYSQEGQAKSGVFTPVFDSQQDIYTAMLNQLQTATAALNTSQPGPTADLFYGGDVAKWKRLGYSLMLRVAMRLTKVDANTARTWAERAYAGGTMTSISDNAKVLADNANGNSNDNAAALLVTDDFREVRWAKTLIDYMKANNDPRVSAIAEVTVGNGKTANEDRGTAGNSAFASQIGMPNGYDLLGGATDISKAPGYPGATPAADAKDAPAPVGKYSRPRLLVYGDRNSANIVYTYGESELLLAEAASRGWNTGAAATHFANALTADMQTLAQLNNTPVATVATGDIAAYVASHPLLPGTALQQINMEYWVHTSATFNFNETFANWRRSGFPVLTPVSYPTLGQYISGAVPRRMPYPITLPQTNGANYSAAVSAQGADNFATRVWWDKQ</sequence>
<dbReference type="SUPFAM" id="SSF48452">
    <property type="entry name" value="TPR-like"/>
    <property type="match status" value="1"/>
</dbReference>
<dbReference type="Proteomes" id="UP000320042">
    <property type="component" value="Unassembled WGS sequence"/>
</dbReference>
<dbReference type="EMBL" id="VOEJ01000001">
    <property type="protein sequence ID" value="TWR31123.1"/>
    <property type="molecule type" value="Genomic_DNA"/>
</dbReference>
<evidence type="ECO:0000313" key="2">
    <source>
        <dbReference type="Proteomes" id="UP000320042"/>
    </source>
</evidence>
<keyword evidence="2" id="KW-1185">Reference proteome</keyword>
<dbReference type="AlphaFoldDB" id="A0A563UIJ8"/>
<keyword evidence="1" id="KW-0449">Lipoprotein</keyword>
<dbReference type="Pfam" id="PF12771">
    <property type="entry name" value="SusD-like_2"/>
    <property type="match status" value="1"/>
</dbReference>
<name>A0A563UIJ8_9SPHI</name>
<proteinExistence type="predicted"/>
<gene>
    <name evidence="1" type="ORF">FPZ43_01175</name>
</gene>
<dbReference type="InterPro" id="IPR041662">
    <property type="entry name" value="SusD-like_2"/>
</dbReference>
<dbReference type="Gene3D" id="1.25.40.390">
    <property type="match status" value="1"/>
</dbReference>
<accession>A0A563UIJ8</accession>
<dbReference type="OrthoDB" id="9766256at2"/>